<proteinExistence type="predicted"/>
<reference evidence="1 2" key="1">
    <citation type="submission" date="2016-06" db="EMBL/GenBank/DDBJ databases">
        <title>Draft genome of Moraxella nonliquefaciens CCUG 60284.</title>
        <authorList>
            <person name="Salva-Serra F."/>
            <person name="Engstrom-Jakobsson H."/>
            <person name="Thorell K."/>
            <person name="Gonzales-Siles L."/>
            <person name="Karlsson R."/>
            <person name="Boulund F."/>
            <person name="Engstrand L."/>
            <person name="Kristiansson E."/>
            <person name="Moore E."/>
        </authorList>
    </citation>
    <scope>NUCLEOTIDE SEQUENCE [LARGE SCALE GENOMIC DNA]</scope>
    <source>
        <strain evidence="1 2">CCUG 60284</strain>
    </source>
</reference>
<gene>
    <name evidence="1" type="ORF">A9Z60_07670</name>
</gene>
<protein>
    <submittedName>
        <fullName evidence="1">Uncharacterized protein</fullName>
    </submittedName>
</protein>
<dbReference type="Proteomes" id="UP000092671">
    <property type="component" value="Unassembled WGS sequence"/>
</dbReference>
<name>A0A1B8PKV7_MORNO</name>
<comment type="caution">
    <text evidence="1">The sequence shown here is derived from an EMBL/GenBank/DDBJ whole genome shotgun (WGS) entry which is preliminary data.</text>
</comment>
<dbReference type="EMBL" id="LZDN01000006">
    <property type="protein sequence ID" value="OBX51457.1"/>
    <property type="molecule type" value="Genomic_DNA"/>
</dbReference>
<accession>A0A1B8PKV7</accession>
<organism evidence="1 2">
    <name type="scientific">Moraxella nonliquefaciens</name>
    <dbReference type="NCBI Taxonomy" id="478"/>
    <lineage>
        <taxon>Bacteria</taxon>
        <taxon>Pseudomonadati</taxon>
        <taxon>Pseudomonadota</taxon>
        <taxon>Gammaproteobacteria</taxon>
        <taxon>Moraxellales</taxon>
        <taxon>Moraxellaceae</taxon>
        <taxon>Moraxella</taxon>
    </lineage>
</organism>
<dbReference type="AlphaFoldDB" id="A0A1B8PKV7"/>
<evidence type="ECO:0000313" key="1">
    <source>
        <dbReference type="EMBL" id="OBX51457.1"/>
    </source>
</evidence>
<sequence length="119" mass="13091">MITLDDLTDIDKADEQTVVIVNAWLNKHKIRVFDKTPDPIKQAGRYIAKAWLDGDLFTTRTEGQVISKSSKAGDVSVSKTYADGQIGQAMSQNEQIALALIEPYLQQPLGIFGLSVVRA</sequence>
<dbReference type="OrthoDB" id="6571385at2"/>
<evidence type="ECO:0000313" key="2">
    <source>
        <dbReference type="Proteomes" id="UP000092671"/>
    </source>
</evidence>
<dbReference type="RefSeq" id="WP_066892705.1">
    <property type="nucleotide sequence ID" value="NZ_LZDN01000006.1"/>
</dbReference>